<evidence type="ECO:0000256" key="1">
    <source>
        <dbReference type="SAM" id="MobiDB-lite"/>
    </source>
</evidence>
<keyword evidence="2" id="KW-1133">Transmembrane helix</keyword>
<keyword evidence="4" id="KW-1185">Reference proteome</keyword>
<proteinExistence type="predicted"/>
<name>A0AAV0B4N8_PHAPC</name>
<dbReference type="AlphaFoldDB" id="A0AAV0B4N8"/>
<keyword evidence="2" id="KW-0812">Transmembrane</keyword>
<protein>
    <submittedName>
        <fullName evidence="3">Uncharacterized protein</fullName>
    </submittedName>
</protein>
<dbReference type="EMBL" id="CALTRL010002844">
    <property type="protein sequence ID" value="CAH7676918.1"/>
    <property type="molecule type" value="Genomic_DNA"/>
</dbReference>
<keyword evidence="2" id="KW-0472">Membrane</keyword>
<accession>A0AAV0B4N8</accession>
<sequence>MYINKRSGTGGEVSSQSIILNGSSQTYNSTIVPDKSQGNRTSVIDHNGSEFPKVPNNTEKMKSHSTGRMAWASGITISLVALALVIVLYIRREKLKKHKTAVENSDYLWGSENDKGEVTEKAKKTSKKSSKSLISLEINEKPLQKKTRILGSISLSTFGIKPAIDMKKAFQTDSDKKVPVDTFQMELIPGIPNKQKFMSMPQNIYSDAPGSDPMESDDNKVDFAGFWDEVVIMGSNGWCHWKEEEKLGGGAHQGQDGWSKTTGARDL</sequence>
<feature type="compositionally biased region" description="Polar residues" evidence="1">
    <location>
        <begin position="256"/>
        <end position="267"/>
    </location>
</feature>
<comment type="caution">
    <text evidence="3">The sequence shown here is derived from an EMBL/GenBank/DDBJ whole genome shotgun (WGS) entry which is preliminary data.</text>
</comment>
<evidence type="ECO:0000313" key="4">
    <source>
        <dbReference type="Proteomes" id="UP001153365"/>
    </source>
</evidence>
<evidence type="ECO:0000256" key="2">
    <source>
        <dbReference type="SAM" id="Phobius"/>
    </source>
</evidence>
<feature type="region of interest" description="Disordered" evidence="1">
    <location>
        <begin position="247"/>
        <end position="267"/>
    </location>
</feature>
<evidence type="ECO:0000313" key="3">
    <source>
        <dbReference type="EMBL" id="CAH7676918.1"/>
    </source>
</evidence>
<reference evidence="3" key="1">
    <citation type="submission" date="2022-06" db="EMBL/GenBank/DDBJ databases">
        <authorList>
            <consortium name="SYNGENTA / RWTH Aachen University"/>
        </authorList>
    </citation>
    <scope>NUCLEOTIDE SEQUENCE</scope>
</reference>
<feature type="transmembrane region" description="Helical" evidence="2">
    <location>
        <begin position="69"/>
        <end position="90"/>
    </location>
</feature>
<gene>
    <name evidence="3" type="ORF">PPACK8108_LOCUS12027</name>
</gene>
<organism evidence="3 4">
    <name type="scientific">Phakopsora pachyrhizi</name>
    <name type="common">Asian soybean rust disease fungus</name>
    <dbReference type="NCBI Taxonomy" id="170000"/>
    <lineage>
        <taxon>Eukaryota</taxon>
        <taxon>Fungi</taxon>
        <taxon>Dikarya</taxon>
        <taxon>Basidiomycota</taxon>
        <taxon>Pucciniomycotina</taxon>
        <taxon>Pucciniomycetes</taxon>
        <taxon>Pucciniales</taxon>
        <taxon>Phakopsoraceae</taxon>
        <taxon>Phakopsora</taxon>
    </lineage>
</organism>
<dbReference type="Proteomes" id="UP001153365">
    <property type="component" value="Unassembled WGS sequence"/>
</dbReference>